<name>A0A2P2PB10_RHIMU</name>
<protein>
    <submittedName>
        <fullName evidence="1">Uncharacterized protein</fullName>
    </submittedName>
</protein>
<evidence type="ECO:0000313" key="1">
    <source>
        <dbReference type="EMBL" id="MBX51938.1"/>
    </source>
</evidence>
<dbReference type="AlphaFoldDB" id="A0A2P2PB10"/>
<accession>A0A2P2PB10</accession>
<proteinExistence type="predicted"/>
<reference evidence="1" key="1">
    <citation type="submission" date="2018-02" db="EMBL/GenBank/DDBJ databases">
        <title>Rhizophora mucronata_Transcriptome.</title>
        <authorList>
            <person name="Meera S.P."/>
            <person name="Sreeshan A."/>
            <person name="Augustine A."/>
        </authorList>
    </citation>
    <scope>NUCLEOTIDE SEQUENCE</scope>
    <source>
        <tissue evidence="1">Leaf</tissue>
    </source>
</reference>
<organism evidence="1">
    <name type="scientific">Rhizophora mucronata</name>
    <name type="common">Asiatic mangrove</name>
    <dbReference type="NCBI Taxonomy" id="61149"/>
    <lineage>
        <taxon>Eukaryota</taxon>
        <taxon>Viridiplantae</taxon>
        <taxon>Streptophyta</taxon>
        <taxon>Embryophyta</taxon>
        <taxon>Tracheophyta</taxon>
        <taxon>Spermatophyta</taxon>
        <taxon>Magnoliopsida</taxon>
        <taxon>eudicotyledons</taxon>
        <taxon>Gunneridae</taxon>
        <taxon>Pentapetalae</taxon>
        <taxon>rosids</taxon>
        <taxon>fabids</taxon>
        <taxon>Malpighiales</taxon>
        <taxon>Rhizophoraceae</taxon>
        <taxon>Rhizophora</taxon>
    </lineage>
</organism>
<sequence>MVHKLNLNLALPTQPLTIS</sequence>
<dbReference type="EMBL" id="GGEC01071454">
    <property type="protein sequence ID" value="MBX51938.1"/>
    <property type="molecule type" value="Transcribed_RNA"/>
</dbReference>